<proteinExistence type="predicted"/>
<feature type="transmembrane region" description="Helical" evidence="7">
    <location>
        <begin position="12"/>
        <end position="39"/>
    </location>
</feature>
<dbReference type="Pfam" id="PF01874">
    <property type="entry name" value="CitG"/>
    <property type="match status" value="1"/>
</dbReference>
<evidence type="ECO:0000256" key="4">
    <source>
        <dbReference type="ARBA" id="ARBA00022741"/>
    </source>
</evidence>
<dbReference type="EMBL" id="AP019620">
    <property type="protein sequence ID" value="BBJ46388.1"/>
    <property type="molecule type" value="Genomic_DNA"/>
</dbReference>
<keyword evidence="7" id="KW-0812">Transmembrane</keyword>
<comment type="catalytic activity">
    <reaction evidence="1">
        <text>3'-dephospho-CoA + ATP = 2'-(5''-triphospho-alpha-D-ribosyl)-3'-dephospho-CoA + adenine</text>
        <dbReference type="Rhea" id="RHEA:15117"/>
        <dbReference type="ChEBI" id="CHEBI:16708"/>
        <dbReference type="ChEBI" id="CHEBI:30616"/>
        <dbReference type="ChEBI" id="CHEBI:57328"/>
        <dbReference type="ChEBI" id="CHEBI:61378"/>
        <dbReference type="EC" id="2.4.2.52"/>
    </reaction>
</comment>
<feature type="region of interest" description="Disordered" evidence="6">
    <location>
        <begin position="391"/>
        <end position="410"/>
    </location>
</feature>
<evidence type="ECO:0000256" key="1">
    <source>
        <dbReference type="ARBA" id="ARBA00001210"/>
    </source>
</evidence>
<dbReference type="Gene3D" id="1.10.4200.10">
    <property type="entry name" value="Triphosphoribosyl-dephospho-CoA protein"/>
    <property type="match status" value="1"/>
</dbReference>
<keyword evidence="5" id="KW-0067">ATP-binding</keyword>
<feature type="region of interest" description="Disordered" evidence="6">
    <location>
        <begin position="209"/>
        <end position="233"/>
    </location>
</feature>
<evidence type="ECO:0000313" key="9">
    <source>
        <dbReference type="Proteomes" id="UP000463951"/>
    </source>
</evidence>
<organism evidence="8 9">
    <name type="scientific">Streptomyces antimycoticus</name>
    <dbReference type="NCBI Taxonomy" id="68175"/>
    <lineage>
        <taxon>Bacteria</taxon>
        <taxon>Bacillati</taxon>
        <taxon>Actinomycetota</taxon>
        <taxon>Actinomycetes</taxon>
        <taxon>Kitasatosporales</taxon>
        <taxon>Streptomycetaceae</taxon>
        <taxon>Streptomyces</taxon>
        <taxon>Streptomyces violaceusniger group</taxon>
    </lineage>
</organism>
<feature type="compositionally biased region" description="Basic and acidic residues" evidence="6">
    <location>
        <begin position="209"/>
        <end position="218"/>
    </location>
</feature>
<dbReference type="AlphaFoldDB" id="A0A499V1Z1"/>
<feature type="compositionally biased region" description="Polar residues" evidence="6">
    <location>
        <begin position="393"/>
        <end position="410"/>
    </location>
</feature>
<gene>
    <name evidence="8" type="ORF">SSPO_091060</name>
</gene>
<dbReference type="Proteomes" id="UP000463951">
    <property type="component" value="Chromosome"/>
</dbReference>
<accession>A0A499V1Z1</accession>
<keyword evidence="7" id="KW-0472">Membrane</keyword>
<keyword evidence="7" id="KW-1133">Transmembrane helix</keyword>
<protein>
    <recommendedName>
        <fullName evidence="2">triphosphoribosyl-dephospho-CoA synthase</fullName>
        <ecNumber evidence="2">2.4.2.52</ecNumber>
    </recommendedName>
</protein>
<dbReference type="InterPro" id="IPR002736">
    <property type="entry name" value="CitG"/>
</dbReference>
<name>A0A499V1Z1_9ACTN</name>
<keyword evidence="3" id="KW-0808">Transferase</keyword>
<dbReference type="PANTHER" id="PTHR30201:SF2">
    <property type="entry name" value="2-(5''-TRIPHOSPHORIBOSYL)-3'-DEPHOSPHOCOENZYME-A SYNTHASE"/>
    <property type="match status" value="1"/>
</dbReference>
<sequence length="410" mass="41854">MAGGAVRLALRFLGGAGPLVIAVPLVAMFLPESLGFLLARGRTDEARRLADRYIVAGRSTAENRATAVGWTSGAVAEQRGQGVVAVGRGRGGRCGGGQQLAPGLADTRDLQARATGADLLALRWWAKALAPGFAAKAAAVRRPGEPSRALREELGAIGRCAEWTMARAGGGAATGPLHHGALWVMGLLVAAAALRPGAGPGEVTATAKRIADHPDRGAPRRPSPGSQVSATYGAPGVRGEARAAFPHVRRALDALSRARAAGATESQARLDALLTVMSTLQDTGPLYRAGPPGLRRVKEGARTVLEAGGAATPEGAAALAVLDADLRELGIAPRGSAALLARALFLDGLAVEGLPAPCGHGPARAVTPSGRVFSRGQPFAGGVSPWRWRKASTSRSVNSWPTGSSVTSTR</sequence>
<evidence type="ECO:0000256" key="5">
    <source>
        <dbReference type="ARBA" id="ARBA00022840"/>
    </source>
</evidence>
<keyword evidence="4" id="KW-0547">Nucleotide-binding</keyword>
<evidence type="ECO:0000256" key="7">
    <source>
        <dbReference type="SAM" id="Phobius"/>
    </source>
</evidence>
<evidence type="ECO:0000256" key="3">
    <source>
        <dbReference type="ARBA" id="ARBA00022679"/>
    </source>
</evidence>
<evidence type="ECO:0000313" key="8">
    <source>
        <dbReference type="EMBL" id="BBJ46388.1"/>
    </source>
</evidence>
<dbReference type="GO" id="GO:0051191">
    <property type="term" value="P:prosthetic group biosynthetic process"/>
    <property type="evidence" value="ECO:0007669"/>
    <property type="project" value="TreeGrafter"/>
</dbReference>
<dbReference type="PANTHER" id="PTHR30201">
    <property type="entry name" value="TRIPHOSPHORIBOSYL-DEPHOSPHO-COA SYNTHASE"/>
    <property type="match status" value="1"/>
</dbReference>
<dbReference type="EC" id="2.4.2.52" evidence="2"/>
<evidence type="ECO:0000256" key="2">
    <source>
        <dbReference type="ARBA" id="ARBA00012074"/>
    </source>
</evidence>
<evidence type="ECO:0000256" key="6">
    <source>
        <dbReference type="SAM" id="MobiDB-lite"/>
    </source>
</evidence>
<dbReference type="GO" id="GO:0005524">
    <property type="term" value="F:ATP binding"/>
    <property type="evidence" value="ECO:0007669"/>
    <property type="project" value="UniProtKB-KW"/>
</dbReference>
<reference evidence="8 9" key="1">
    <citation type="journal article" date="2020" name="Int. J. Syst. Evol. Microbiol.">
        <title>Reclassification of Streptomyces castelarensis and Streptomyces sporoclivatus as later heterotypic synonyms of Streptomyces antimycoticus.</title>
        <authorList>
            <person name="Komaki H."/>
            <person name="Tamura T."/>
        </authorList>
    </citation>
    <scope>NUCLEOTIDE SEQUENCE [LARGE SCALE GENOMIC DNA]</scope>
    <source>
        <strain evidence="8 9">NBRC 100767</strain>
    </source>
</reference>
<dbReference type="GO" id="GO:0046917">
    <property type="term" value="F:triphosphoribosyl-dephospho-CoA synthase activity"/>
    <property type="evidence" value="ECO:0007669"/>
    <property type="project" value="UniProtKB-EC"/>
</dbReference>